<dbReference type="Pfam" id="PF12017">
    <property type="entry name" value="Tnp_P_element"/>
    <property type="match status" value="1"/>
</dbReference>
<evidence type="ECO:0000259" key="2">
    <source>
        <dbReference type="Pfam" id="PF12017"/>
    </source>
</evidence>
<proteinExistence type="predicted"/>
<evidence type="ECO:0000256" key="1">
    <source>
        <dbReference type="SAM" id="MobiDB-lite"/>
    </source>
</evidence>
<feature type="domain" description="THAP9-like helix-turn-helix" evidence="2">
    <location>
        <begin position="144"/>
        <end position="208"/>
    </location>
</feature>
<evidence type="ECO:0000313" key="3">
    <source>
        <dbReference type="EMBL" id="CAF2073666.1"/>
    </source>
</evidence>
<dbReference type="Proteomes" id="UP000663824">
    <property type="component" value="Unassembled WGS sequence"/>
</dbReference>
<feature type="compositionally biased region" description="Acidic residues" evidence="1">
    <location>
        <begin position="649"/>
        <end position="666"/>
    </location>
</feature>
<comment type="caution">
    <text evidence="3">The sequence shown here is derived from an EMBL/GenBank/DDBJ whole genome shotgun (WGS) entry which is preliminary data.</text>
</comment>
<accession>A0A816RCV8</accession>
<dbReference type="AlphaFoldDB" id="A0A816RCV8"/>
<reference evidence="3" key="1">
    <citation type="submission" date="2021-02" db="EMBL/GenBank/DDBJ databases">
        <authorList>
            <person name="Nowell W R."/>
        </authorList>
    </citation>
    <scope>NUCLEOTIDE SEQUENCE</scope>
</reference>
<sequence>MDDILAENVFALKNNEFYEFIQALVGQQMVEILKFQSITSTQSLIRNPNIFEIFNMNCSEPSFLMIRERSCFQLDNGAFIVKIGLINNLNCLLEFLKQQQQKQIKKSSNGDSYSSLSFDFINKYPLLKKLIIWYQRVDNENVDDQNNNTFLKHFIDTLTDNLAKSSNNFRYSNSIKNFALALYILGGKLTYEFIRLNLPGSLPHLSLLNSLISSSDSRIREGEFRFDQLQKHSDSLNVHYAFGSEDCTGIVKRIKYDSTTNAFTGFPSLLDRGVPIKSYYQTDSFDTLKLWFNSIDNASLLNVHMIQPVPSTDNSSISSPYLLSAYGIDNTATADDILQRWWYIFNQSLQRNIRIIGFSTDADPKYLRAMRLMSGFLGALPNFQSWFYLREQQLLLFFQDPTHLVTKWRNRLLSATAELYIGNQSISINHLHDIIENDTYSKLDHGLTKSDINPKDRQNFSSCFKLTSNDLFNILNADDDTRGTLLYLRMLKMIIVAYIEKTTTIVETAYLSVEINAHNSLYLISLVKQKQLPPQALHIHIFNSQACESIFRNTRALSGIYSTIVNFTVHDFLRRAQRLSLLNEIKCKQLQNGSVDNLVFPIHYKHRVERQSSFTHSQREIDEIDIEQHNYSSQICNLNDEVFEIDDDNEEDETTNDLNMNEDNDDSSVNNDSTDEDEQNNARDLITTTKKDFSGVKVADKVQPHIEHTYFKVKLNHDTKFLHKQTACWLLTEDKSDEKQNQYTSVLYIYNILEVLYRVSNDFTGLHWTPLDSTGLHWTPLDSIGLHWTPLDSIGLHWTPLDSIGLHWTPLDWSPLFPPCVTCTLTMIYFVLMC</sequence>
<name>A0A816RCV8_9BILA</name>
<protein>
    <recommendedName>
        <fullName evidence="2">THAP9-like helix-turn-helix domain-containing protein</fullName>
    </recommendedName>
</protein>
<gene>
    <name evidence="3" type="ORF">MBJ925_LOCUS17181</name>
</gene>
<dbReference type="EMBL" id="CAJNRE010008526">
    <property type="protein sequence ID" value="CAF2073666.1"/>
    <property type="molecule type" value="Genomic_DNA"/>
</dbReference>
<feature type="region of interest" description="Disordered" evidence="1">
    <location>
        <begin position="649"/>
        <end position="682"/>
    </location>
</feature>
<organism evidence="3 4">
    <name type="scientific">Rotaria magnacalcarata</name>
    <dbReference type="NCBI Taxonomy" id="392030"/>
    <lineage>
        <taxon>Eukaryota</taxon>
        <taxon>Metazoa</taxon>
        <taxon>Spiralia</taxon>
        <taxon>Gnathifera</taxon>
        <taxon>Rotifera</taxon>
        <taxon>Eurotatoria</taxon>
        <taxon>Bdelloidea</taxon>
        <taxon>Philodinida</taxon>
        <taxon>Philodinidae</taxon>
        <taxon>Rotaria</taxon>
    </lineage>
</organism>
<evidence type="ECO:0000313" key="4">
    <source>
        <dbReference type="Proteomes" id="UP000663824"/>
    </source>
</evidence>
<dbReference type="InterPro" id="IPR021896">
    <property type="entry name" value="THAP9-like_HTH"/>
</dbReference>